<accession>A0A8S2GAP8</accession>
<evidence type="ECO:0000313" key="3">
    <source>
        <dbReference type="Proteomes" id="UP000677228"/>
    </source>
</evidence>
<organism evidence="1 3">
    <name type="scientific">Didymodactylos carnosus</name>
    <dbReference type="NCBI Taxonomy" id="1234261"/>
    <lineage>
        <taxon>Eukaryota</taxon>
        <taxon>Metazoa</taxon>
        <taxon>Spiralia</taxon>
        <taxon>Gnathifera</taxon>
        <taxon>Rotifera</taxon>
        <taxon>Eurotatoria</taxon>
        <taxon>Bdelloidea</taxon>
        <taxon>Philodinida</taxon>
        <taxon>Philodinidae</taxon>
        <taxon>Didymodactylos</taxon>
    </lineage>
</organism>
<name>A0A8S2GAP8_9BILA</name>
<proteinExistence type="predicted"/>
<dbReference type="EMBL" id="CAJNOK010074827">
    <property type="protein sequence ID" value="CAF1671604.1"/>
    <property type="molecule type" value="Genomic_DNA"/>
</dbReference>
<protein>
    <submittedName>
        <fullName evidence="1">Uncharacterized protein</fullName>
    </submittedName>
</protein>
<dbReference type="Proteomes" id="UP000677228">
    <property type="component" value="Unassembled WGS sequence"/>
</dbReference>
<dbReference type="EMBL" id="CAJOBA010108729">
    <property type="protein sequence ID" value="CAF4546674.1"/>
    <property type="molecule type" value="Genomic_DNA"/>
</dbReference>
<dbReference type="Proteomes" id="UP000682733">
    <property type="component" value="Unassembled WGS sequence"/>
</dbReference>
<feature type="non-terminal residue" evidence="1">
    <location>
        <position position="1"/>
    </location>
</feature>
<evidence type="ECO:0000313" key="2">
    <source>
        <dbReference type="EMBL" id="CAF4546674.1"/>
    </source>
</evidence>
<gene>
    <name evidence="1" type="ORF">OVA965_LOCUS45744</name>
    <name evidence="2" type="ORF">TMI583_LOCUS49529</name>
</gene>
<reference evidence="1" key="1">
    <citation type="submission" date="2021-02" db="EMBL/GenBank/DDBJ databases">
        <authorList>
            <person name="Nowell W R."/>
        </authorList>
    </citation>
    <scope>NUCLEOTIDE SEQUENCE</scope>
</reference>
<sequence>SVTSDKLIRSLGSENVKFENKNNKMTKNAAIIPLVASKITTTVNPHSDNIYVNRKKYDNSYLNDKPQQHTKRTIISKHLFRVNESKTFQKWIRETPV</sequence>
<comment type="caution">
    <text evidence="1">The sequence shown here is derived from an EMBL/GenBank/DDBJ whole genome shotgun (WGS) entry which is preliminary data.</text>
</comment>
<dbReference type="AlphaFoldDB" id="A0A8S2GAP8"/>
<evidence type="ECO:0000313" key="1">
    <source>
        <dbReference type="EMBL" id="CAF1671604.1"/>
    </source>
</evidence>